<dbReference type="Proteomes" id="UP000054560">
    <property type="component" value="Unassembled WGS sequence"/>
</dbReference>
<feature type="non-terminal residue" evidence="2">
    <location>
        <position position="69"/>
    </location>
</feature>
<feature type="region of interest" description="Disordered" evidence="1">
    <location>
        <begin position="18"/>
        <end position="45"/>
    </location>
</feature>
<dbReference type="EMBL" id="KQ249387">
    <property type="protein sequence ID" value="KNC71157.1"/>
    <property type="molecule type" value="Genomic_DNA"/>
</dbReference>
<name>A0A0L0F380_9EUKA</name>
<protein>
    <submittedName>
        <fullName evidence="2">Uncharacterized protein</fullName>
    </submittedName>
</protein>
<keyword evidence="3" id="KW-1185">Reference proteome</keyword>
<dbReference type="RefSeq" id="XP_014145059.1">
    <property type="nucleotide sequence ID" value="XM_014289584.1"/>
</dbReference>
<gene>
    <name evidence="2" type="ORF">SARC_16308</name>
</gene>
<evidence type="ECO:0000313" key="2">
    <source>
        <dbReference type="EMBL" id="KNC71157.1"/>
    </source>
</evidence>
<organism evidence="2 3">
    <name type="scientific">Sphaeroforma arctica JP610</name>
    <dbReference type="NCBI Taxonomy" id="667725"/>
    <lineage>
        <taxon>Eukaryota</taxon>
        <taxon>Ichthyosporea</taxon>
        <taxon>Ichthyophonida</taxon>
        <taxon>Sphaeroforma</taxon>
    </lineage>
</organism>
<evidence type="ECO:0000313" key="3">
    <source>
        <dbReference type="Proteomes" id="UP000054560"/>
    </source>
</evidence>
<accession>A0A0L0F380</accession>
<sequence length="69" mass="8068">MLVGQYIVKLYRFREQKRQAQEEEGTEPTPFNIAFNRNSGGKDDPEVQLSKQLILDTQESLFEVLPRIQ</sequence>
<proteinExistence type="predicted"/>
<dbReference type="AlphaFoldDB" id="A0A0L0F380"/>
<evidence type="ECO:0000256" key="1">
    <source>
        <dbReference type="SAM" id="MobiDB-lite"/>
    </source>
</evidence>
<dbReference type="GeneID" id="25916812"/>
<reference evidence="2 3" key="1">
    <citation type="submission" date="2011-02" db="EMBL/GenBank/DDBJ databases">
        <title>The Genome Sequence of Sphaeroforma arctica JP610.</title>
        <authorList>
            <consortium name="The Broad Institute Genome Sequencing Platform"/>
            <person name="Russ C."/>
            <person name="Cuomo C."/>
            <person name="Young S.K."/>
            <person name="Zeng Q."/>
            <person name="Gargeya S."/>
            <person name="Alvarado L."/>
            <person name="Berlin A."/>
            <person name="Chapman S.B."/>
            <person name="Chen Z."/>
            <person name="Freedman E."/>
            <person name="Gellesch M."/>
            <person name="Goldberg J."/>
            <person name="Griggs A."/>
            <person name="Gujja S."/>
            <person name="Heilman E."/>
            <person name="Heiman D."/>
            <person name="Howarth C."/>
            <person name="Mehta T."/>
            <person name="Neiman D."/>
            <person name="Pearson M."/>
            <person name="Roberts A."/>
            <person name="Saif S."/>
            <person name="Shea T."/>
            <person name="Shenoy N."/>
            <person name="Sisk P."/>
            <person name="Stolte C."/>
            <person name="Sykes S."/>
            <person name="White J."/>
            <person name="Yandava C."/>
            <person name="Burger G."/>
            <person name="Gray M.W."/>
            <person name="Holland P.W.H."/>
            <person name="King N."/>
            <person name="Lang F.B.F."/>
            <person name="Roger A.J."/>
            <person name="Ruiz-Trillo I."/>
            <person name="Haas B."/>
            <person name="Nusbaum C."/>
            <person name="Birren B."/>
        </authorList>
    </citation>
    <scope>NUCLEOTIDE SEQUENCE [LARGE SCALE GENOMIC DNA]</scope>
    <source>
        <strain evidence="2 3">JP610</strain>
    </source>
</reference>